<dbReference type="OrthoDB" id="10339346at2759"/>
<evidence type="ECO:0000313" key="10">
    <source>
        <dbReference type="Proteomes" id="UP000663852"/>
    </source>
</evidence>
<feature type="transmembrane region" description="Helical" evidence="5">
    <location>
        <begin position="76"/>
        <end position="107"/>
    </location>
</feature>
<dbReference type="SUPFAM" id="SSF81321">
    <property type="entry name" value="Family A G protein-coupled receptor-like"/>
    <property type="match status" value="1"/>
</dbReference>
<evidence type="ECO:0000313" key="7">
    <source>
        <dbReference type="EMBL" id="CAF1373979.1"/>
    </source>
</evidence>
<dbReference type="AlphaFoldDB" id="A0A815QZE8"/>
<feature type="transmembrane region" description="Helical" evidence="5">
    <location>
        <begin position="15"/>
        <end position="38"/>
    </location>
</feature>
<dbReference type="PROSITE" id="PS50262">
    <property type="entry name" value="G_PROTEIN_RECEP_F1_2"/>
    <property type="match status" value="1"/>
</dbReference>
<keyword evidence="3 5" id="KW-1133">Transmembrane helix</keyword>
<feature type="transmembrane region" description="Helical" evidence="5">
    <location>
        <begin position="261"/>
        <end position="281"/>
    </location>
</feature>
<evidence type="ECO:0000256" key="3">
    <source>
        <dbReference type="ARBA" id="ARBA00022989"/>
    </source>
</evidence>
<evidence type="ECO:0000256" key="2">
    <source>
        <dbReference type="ARBA" id="ARBA00022692"/>
    </source>
</evidence>
<evidence type="ECO:0000256" key="1">
    <source>
        <dbReference type="ARBA" id="ARBA00004370"/>
    </source>
</evidence>
<evidence type="ECO:0000256" key="4">
    <source>
        <dbReference type="ARBA" id="ARBA00023136"/>
    </source>
</evidence>
<gene>
    <name evidence="8" type="ORF">EDS130_LOCUS40722</name>
    <name evidence="7" type="ORF">XAT740_LOCUS32696</name>
</gene>
<keyword evidence="2 5" id="KW-0812">Transmembrane</keyword>
<feature type="transmembrane region" description="Helical" evidence="5">
    <location>
        <begin position="50"/>
        <end position="70"/>
    </location>
</feature>
<keyword evidence="4 5" id="KW-0472">Membrane</keyword>
<dbReference type="Pfam" id="PF00001">
    <property type="entry name" value="7tm_1"/>
    <property type="match status" value="1"/>
</dbReference>
<reference evidence="8" key="1">
    <citation type="submission" date="2021-02" db="EMBL/GenBank/DDBJ databases">
        <authorList>
            <person name="Nowell W R."/>
        </authorList>
    </citation>
    <scope>NUCLEOTIDE SEQUENCE</scope>
</reference>
<sequence length="308" mass="35777">MDTSNANSVIYQVKFIILITLQIPGILLMIFVFLFFTLNRDTLKKLQNQALFILLITNSIRLIGTMPMPIDFYRRGYIFLATSAYCTCWTFLEYSLAVIGEYLMATISVQRHVIIFHPNIFQTRKKSILFFYLPLAFSVAYPIIFYVYAVILYPCDGAQWDYSIVACGYMNCYYNNNKLAVFDWVVHNILPIVIIILANVTLITRVIVGKLRRNQAIHWRQQRNMTLRLLSISSLYVVAWSPTIIVGLIQQATSIDFGDVQAAYITDLIYLSCLLLPWVCLGQLPEFRKWMWKYMRWKRVGHASIGPL</sequence>
<accession>A0A815QZE8</accession>
<feature type="transmembrane region" description="Helical" evidence="5">
    <location>
        <begin position="189"/>
        <end position="208"/>
    </location>
</feature>
<evidence type="ECO:0000256" key="5">
    <source>
        <dbReference type="SAM" id="Phobius"/>
    </source>
</evidence>
<keyword evidence="9" id="KW-1185">Reference proteome</keyword>
<comment type="caution">
    <text evidence="8">The sequence shown here is derived from an EMBL/GenBank/DDBJ whole genome shotgun (WGS) entry which is preliminary data.</text>
</comment>
<evidence type="ECO:0000313" key="9">
    <source>
        <dbReference type="Proteomes" id="UP000663828"/>
    </source>
</evidence>
<feature type="transmembrane region" description="Helical" evidence="5">
    <location>
        <begin position="229"/>
        <end position="249"/>
    </location>
</feature>
<dbReference type="EMBL" id="CAJNOJ010000503">
    <property type="protein sequence ID" value="CAF1469915.1"/>
    <property type="molecule type" value="Genomic_DNA"/>
</dbReference>
<dbReference type="Proteomes" id="UP000663828">
    <property type="component" value="Unassembled WGS sequence"/>
</dbReference>
<dbReference type="GO" id="GO:0004930">
    <property type="term" value="F:G protein-coupled receptor activity"/>
    <property type="evidence" value="ECO:0007669"/>
    <property type="project" value="InterPro"/>
</dbReference>
<protein>
    <recommendedName>
        <fullName evidence="6">G-protein coupled receptors family 1 profile domain-containing protein</fullName>
    </recommendedName>
</protein>
<dbReference type="InterPro" id="IPR017452">
    <property type="entry name" value="GPCR_Rhodpsn_7TM"/>
</dbReference>
<organism evidence="8 10">
    <name type="scientific">Adineta ricciae</name>
    <name type="common">Rotifer</name>
    <dbReference type="NCBI Taxonomy" id="249248"/>
    <lineage>
        <taxon>Eukaryota</taxon>
        <taxon>Metazoa</taxon>
        <taxon>Spiralia</taxon>
        <taxon>Gnathifera</taxon>
        <taxon>Rotifera</taxon>
        <taxon>Eurotatoria</taxon>
        <taxon>Bdelloidea</taxon>
        <taxon>Adinetida</taxon>
        <taxon>Adinetidae</taxon>
        <taxon>Adineta</taxon>
    </lineage>
</organism>
<feature type="transmembrane region" description="Helical" evidence="5">
    <location>
        <begin position="128"/>
        <end position="153"/>
    </location>
</feature>
<proteinExistence type="predicted"/>
<dbReference type="Proteomes" id="UP000663852">
    <property type="component" value="Unassembled WGS sequence"/>
</dbReference>
<evidence type="ECO:0000259" key="6">
    <source>
        <dbReference type="PROSITE" id="PS50262"/>
    </source>
</evidence>
<dbReference type="InterPro" id="IPR000276">
    <property type="entry name" value="GPCR_Rhodpsn"/>
</dbReference>
<dbReference type="EMBL" id="CAJNOR010003071">
    <property type="protein sequence ID" value="CAF1373979.1"/>
    <property type="molecule type" value="Genomic_DNA"/>
</dbReference>
<name>A0A815QZE8_ADIRI</name>
<dbReference type="GO" id="GO:0016020">
    <property type="term" value="C:membrane"/>
    <property type="evidence" value="ECO:0007669"/>
    <property type="project" value="UniProtKB-SubCell"/>
</dbReference>
<feature type="domain" description="G-protein coupled receptors family 1 profile" evidence="6">
    <location>
        <begin position="25"/>
        <end position="280"/>
    </location>
</feature>
<comment type="subcellular location">
    <subcellularLocation>
        <location evidence="1">Membrane</location>
    </subcellularLocation>
</comment>
<evidence type="ECO:0000313" key="8">
    <source>
        <dbReference type="EMBL" id="CAF1469915.1"/>
    </source>
</evidence>
<dbReference type="Gene3D" id="1.20.1070.10">
    <property type="entry name" value="Rhodopsin 7-helix transmembrane proteins"/>
    <property type="match status" value="1"/>
</dbReference>